<feature type="region of interest" description="Disordered" evidence="3">
    <location>
        <begin position="448"/>
        <end position="518"/>
    </location>
</feature>
<evidence type="ECO:0000256" key="1">
    <source>
        <dbReference type="ARBA" id="ARBA00004123"/>
    </source>
</evidence>
<feature type="region of interest" description="Disordered" evidence="3">
    <location>
        <begin position="530"/>
        <end position="588"/>
    </location>
</feature>
<comment type="subcellular location">
    <subcellularLocation>
        <location evidence="1">Nucleus</location>
    </subcellularLocation>
</comment>
<evidence type="ECO:0000313" key="5">
    <source>
        <dbReference type="EnsemblMetazoa" id="CJA02023.1"/>
    </source>
</evidence>
<proteinExistence type="predicted"/>
<dbReference type="EnsemblMetazoa" id="CJA02023.1">
    <property type="protein sequence ID" value="CJA02023.1"/>
    <property type="gene ID" value="WBGene00121227"/>
</dbReference>
<dbReference type="GO" id="GO:0005634">
    <property type="term" value="C:nucleus"/>
    <property type="evidence" value="ECO:0007669"/>
    <property type="project" value="UniProtKB-SubCell"/>
</dbReference>
<feature type="domain" description="KANL2-like probable zinc-finger" evidence="4">
    <location>
        <begin position="255"/>
        <end position="317"/>
    </location>
</feature>
<sequence length="1081" mass="118631">MRASTRPPAQYVPAQGTKFRLVANEYDKNTYGQCNYASYRTLIRCKQIRSKDELAKNGGHCEEHVNFSKILEQNHKREVMRTHAENDTKMQRRRFDPWIASNEYISDEDDYLQAVRTLPSETPDYAATDDIIDDHPLRFAGTFTDKDVLAIKMNLVQKDIDNLLEFKQLVVNQAQKEHDLMENDEEADGPTDLPQRRVFKAAGKYSRNDYCTLTTIDPVCNQCCVGPEMDDNNVINHVVHSLLDKLDEFPPISVENQCLRPALHMSKFCIDHITLDRRQKLFSLCRTCGVTALGSDDPTCTFHIKSHTGGATSCTCHRCIQSVSKLPLPTDSIRNSLEFDLSEDEEDQSLANLSNIGAMASPLQQFSIPPLASPSSSSSAFPSTSRRYSGTPAQILRSQISGSSKSMTAQKVGSNISGYQQSVRQKMEEQMKLQEEELKSQTCARVRPIESSQYGAEKDKANEKLKQQHPTKQFLPGTSGLSSYAKKPISNFPSSGNVPGKRSSGQFGGWKNTPGTTGGTLRAMHQQMHMGASTRYPVQQQRPPPPPKIIPLDRAQEPKTGDELVEDRGSPTRFQSEPQRRGVPYYKNSSVYRRVEIPTHHAQHSPSSGPLLPPGPPAHLLSSQPHGHPPPQPPSHRFRPPGQRPMAPHRAIAAGLNPADVVNASTPRPSYRMIPNQQPQHPQYYPPAPATPLYHQSPVPRRPNVPPQRMLAGGGSSLTPPKMSSINYNIVESSPSGASYGEGSSQQLPPLLPTVSDVSPSASRFANPALDTALHDVRFANMNVKTFLSMSSKDLDNMTQEEIDLLASNSQQIKKFPPARIPTPSVSEVIQSTANSIPMTTISEYPTTSPSSSRYTKKRKIDQTIDEVVQIATRMELFPPIDDRRGPITDFSTYSAPTPTSTPISSPPHVSETTSSRTLAPEDSTSSGEPLAKKPAPNVSASSKRITTSEKEKETNDTRTERAKTPKTPGKKPALSSSSSAASTSSGRTPRAAAIAANNAIAHNKPPTSSSSGAVEESCGNPLNILAELSEAAAAEEQQILEIPAKSGSVKKASKKPSPKQRRQSSSSKKRGDSEDYEEEF</sequence>
<feature type="region of interest" description="Disordered" evidence="3">
    <location>
        <begin position="1040"/>
        <end position="1081"/>
    </location>
</feature>
<feature type="compositionally biased region" description="Low complexity" evidence="3">
    <location>
        <begin position="892"/>
        <end position="908"/>
    </location>
</feature>
<reference evidence="5" key="2">
    <citation type="submission" date="2022-06" db="UniProtKB">
        <authorList>
            <consortium name="EnsemblMetazoa"/>
        </authorList>
    </citation>
    <scope>IDENTIFICATION</scope>
    <source>
        <strain evidence="5">DF5081</strain>
    </source>
</reference>
<feature type="compositionally biased region" description="Low complexity" evidence="3">
    <location>
        <begin position="840"/>
        <end position="854"/>
    </location>
</feature>
<feature type="compositionally biased region" description="Basic and acidic residues" evidence="3">
    <location>
        <begin position="947"/>
        <end position="964"/>
    </location>
</feature>
<feature type="compositionally biased region" description="Basic and acidic residues" evidence="3">
    <location>
        <begin position="554"/>
        <end position="570"/>
    </location>
</feature>
<keyword evidence="6" id="KW-1185">Reference proteome</keyword>
<name>A0A8R1HKP7_CAEJA</name>
<feature type="region of interest" description="Disordered" evidence="3">
    <location>
        <begin position="880"/>
        <end position="1018"/>
    </location>
</feature>
<feature type="compositionally biased region" description="Low complexity" evidence="3">
    <location>
        <begin position="966"/>
        <end position="1002"/>
    </location>
</feature>
<dbReference type="AlphaFoldDB" id="A0A8R1HKP7"/>
<accession>A0A8R1HKP7</accession>
<evidence type="ECO:0000259" key="4">
    <source>
        <dbReference type="Pfam" id="PF13891"/>
    </source>
</evidence>
<feature type="region of interest" description="Disordered" evidence="3">
    <location>
        <begin position="367"/>
        <end position="390"/>
    </location>
</feature>
<feature type="compositionally biased region" description="Basic residues" evidence="3">
    <location>
        <begin position="1052"/>
        <end position="1063"/>
    </location>
</feature>
<keyword evidence="2" id="KW-0539">Nucleus</keyword>
<dbReference type="Pfam" id="PF13891">
    <property type="entry name" value="zf-C3HC3H_KANSL2"/>
    <property type="match status" value="1"/>
</dbReference>
<organism evidence="5 6">
    <name type="scientific">Caenorhabditis japonica</name>
    <dbReference type="NCBI Taxonomy" id="281687"/>
    <lineage>
        <taxon>Eukaryota</taxon>
        <taxon>Metazoa</taxon>
        <taxon>Ecdysozoa</taxon>
        <taxon>Nematoda</taxon>
        <taxon>Chromadorea</taxon>
        <taxon>Rhabditida</taxon>
        <taxon>Rhabditina</taxon>
        <taxon>Rhabditomorpha</taxon>
        <taxon>Rhabditoidea</taxon>
        <taxon>Rhabditidae</taxon>
        <taxon>Peloderinae</taxon>
        <taxon>Caenorhabditis</taxon>
    </lineage>
</organism>
<dbReference type="Proteomes" id="UP000005237">
    <property type="component" value="Unassembled WGS sequence"/>
</dbReference>
<dbReference type="PANTHER" id="PTHR16198:SF2">
    <property type="entry name" value="INO80 COMPLEX SUBUNIT D"/>
    <property type="match status" value="1"/>
</dbReference>
<feature type="compositionally biased region" description="Polar residues" evidence="3">
    <location>
        <begin position="911"/>
        <end position="928"/>
    </location>
</feature>
<protein>
    <submittedName>
        <fullName evidence="5">Zf-C3Hc3H domain-containing protein</fullName>
    </submittedName>
</protein>
<dbReference type="InterPro" id="IPR025927">
    <property type="entry name" value="Znf_KANL2-like"/>
</dbReference>
<feature type="compositionally biased region" description="Low complexity" evidence="3">
    <location>
        <begin position="367"/>
        <end position="385"/>
    </location>
</feature>
<feature type="region of interest" description="Disordered" evidence="3">
    <location>
        <begin position="600"/>
        <end position="648"/>
    </location>
</feature>
<evidence type="ECO:0000256" key="2">
    <source>
        <dbReference type="ARBA" id="ARBA00023242"/>
    </source>
</evidence>
<dbReference type="GO" id="GO:0005737">
    <property type="term" value="C:cytoplasm"/>
    <property type="evidence" value="ECO:0007669"/>
    <property type="project" value="EnsemblMetazoa"/>
</dbReference>
<feature type="compositionally biased region" description="Low complexity" evidence="3">
    <location>
        <begin position="1040"/>
        <end position="1051"/>
    </location>
</feature>
<evidence type="ECO:0000256" key="3">
    <source>
        <dbReference type="SAM" id="MobiDB-lite"/>
    </source>
</evidence>
<dbReference type="PANTHER" id="PTHR16198">
    <property type="match status" value="1"/>
</dbReference>
<evidence type="ECO:0000313" key="6">
    <source>
        <dbReference type="Proteomes" id="UP000005237"/>
    </source>
</evidence>
<dbReference type="GO" id="GO:0043005">
    <property type="term" value="C:neuron projection"/>
    <property type="evidence" value="ECO:0007669"/>
    <property type="project" value="EnsemblMetazoa"/>
</dbReference>
<reference evidence="6" key="1">
    <citation type="submission" date="2010-08" db="EMBL/GenBank/DDBJ databases">
        <authorList>
            <consortium name="Caenorhabditis japonica Sequencing Consortium"/>
            <person name="Wilson R.K."/>
        </authorList>
    </citation>
    <scope>NUCLEOTIDE SEQUENCE [LARGE SCALE GENOMIC DNA]</scope>
    <source>
        <strain evidence="6">DF5081</strain>
    </source>
</reference>
<feature type="region of interest" description="Disordered" evidence="3">
    <location>
        <begin position="840"/>
        <end position="859"/>
    </location>
</feature>
<feature type="compositionally biased region" description="Basic and acidic residues" evidence="3">
    <location>
        <begin position="456"/>
        <end position="466"/>
    </location>
</feature>